<feature type="non-terminal residue" evidence="2">
    <location>
        <position position="240"/>
    </location>
</feature>
<comment type="caution">
    <text evidence="2">The sequence shown here is derived from an EMBL/GenBank/DDBJ whole genome shotgun (WGS) entry which is preliminary data.</text>
</comment>
<dbReference type="AlphaFoldDB" id="A0AAD7MC94"/>
<reference evidence="2" key="1">
    <citation type="submission" date="2023-03" db="EMBL/GenBank/DDBJ databases">
        <title>Massive genome expansion in bonnet fungi (Mycena s.s.) driven by repeated elements and novel gene families across ecological guilds.</title>
        <authorList>
            <consortium name="Lawrence Berkeley National Laboratory"/>
            <person name="Harder C.B."/>
            <person name="Miyauchi S."/>
            <person name="Viragh M."/>
            <person name="Kuo A."/>
            <person name="Thoen E."/>
            <person name="Andreopoulos B."/>
            <person name="Lu D."/>
            <person name="Skrede I."/>
            <person name="Drula E."/>
            <person name="Henrissat B."/>
            <person name="Morin E."/>
            <person name="Kohler A."/>
            <person name="Barry K."/>
            <person name="LaButti K."/>
            <person name="Morin E."/>
            <person name="Salamov A."/>
            <person name="Lipzen A."/>
            <person name="Mereny Z."/>
            <person name="Hegedus B."/>
            <person name="Baldrian P."/>
            <person name="Stursova M."/>
            <person name="Weitz H."/>
            <person name="Taylor A."/>
            <person name="Grigoriev I.V."/>
            <person name="Nagy L.G."/>
            <person name="Martin F."/>
            <person name="Kauserud H."/>
        </authorList>
    </citation>
    <scope>NUCLEOTIDE SEQUENCE</scope>
    <source>
        <strain evidence="2">CBHHK182m</strain>
    </source>
</reference>
<sequence>MASLQFDTNYWEGKLGDVSKHSLDTKLHLILSLVIYLSVSVRQLLNFIFTSEIKAVKDRASRFLGYTPTHTDPNGSFPAAYIFSLWLERCKSPAQREQIIQMIAPVAQAAVLEDSDRVIKDMSLQIRIKNLTIAGIRELLDPSKLAAKYRALAPFFFDMLHVFATSPNDYRKFHIPKEEEEVEKEGTDNSTPDWNDPNEDYDEAGHSDAAPTSEWEGFAGFSRNPIFAEVGDKNGSSWAV</sequence>
<evidence type="ECO:0000313" key="3">
    <source>
        <dbReference type="Proteomes" id="UP001215598"/>
    </source>
</evidence>
<organism evidence="2 3">
    <name type="scientific">Mycena metata</name>
    <dbReference type="NCBI Taxonomy" id="1033252"/>
    <lineage>
        <taxon>Eukaryota</taxon>
        <taxon>Fungi</taxon>
        <taxon>Dikarya</taxon>
        <taxon>Basidiomycota</taxon>
        <taxon>Agaricomycotina</taxon>
        <taxon>Agaricomycetes</taxon>
        <taxon>Agaricomycetidae</taxon>
        <taxon>Agaricales</taxon>
        <taxon>Marasmiineae</taxon>
        <taxon>Mycenaceae</taxon>
        <taxon>Mycena</taxon>
    </lineage>
</organism>
<evidence type="ECO:0000313" key="2">
    <source>
        <dbReference type="EMBL" id="KAJ7710312.1"/>
    </source>
</evidence>
<evidence type="ECO:0000256" key="1">
    <source>
        <dbReference type="SAM" id="MobiDB-lite"/>
    </source>
</evidence>
<dbReference type="Proteomes" id="UP001215598">
    <property type="component" value="Unassembled WGS sequence"/>
</dbReference>
<dbReference type="EMBL" id="JARKIB010000408">
    <property type="protein sequence ID" value="KAJ7710312.1"/>
    <property type="molecule type" value="Genomic_DNA"/>
</dbReference>
<keyword evidence="3" id="KW-1185">Reference proteome</keyword>
<accession>A0AAD7MC94</accession>
<protein>
    <submittedName>
        <fullName evidence="2">Uncharacterized protein</fullName>
    </submittedName>
</protein>
<feature type="region of interest" description="Disordered" evidence="1">
    <location>
        <begin position="177"/>
        <end position="217"/>
    </location>
</feature>
<gene>
    <name evidence="2" type="ORF">B0H16DRAFT_1900799</name>
</gene>
<proteinExistence type="predicted"/>
<name>A0AAD7MC94_9AGAR</name>